<comment type="caution">
    <text evidence="3">The sequence shown here is derived from an EMBL/GenBank/DDBJ whole genome shotgun (WGS) entry which is preliminary data.</text>
</comment>
<name>A0A8S1T2B6_PAROT</name>
<dbReference type="Pfam" id="PF13087">
    <property type="entry name" value="AAA_12"/>
    <property type="match status" value="1"/>
</dbReference>
<feature type="domain" description="DNA2/NAM7 helicase helicase" evidence="1">
    <location>
        <begin position="250"/>
        <end position="540"/>
    </location>
</feature>
<dbReference type="EMBL" id="CAJJDP010000017">
    <property type="protein sequence ID" value="CAD8145174.1"/>
    <property type="molecule type" value="Genomic_DNA"/>
</dbReference>
<dbReference type="OMA" id="KYRHYSD"/>
<dbReference type="PANTHER" id="PTHR10887:SF495">
    <property type="entry name" value="HELICASE SENATAXIN ISOFORM X1-RELATED"/>
    <property type="match status" value="1"/>
</dbReference>
<evidence type="ECO:0000313" key="4">
    <source>
        <dbReference type="Proteomes" id="UP000683925"/>
    </source>
</evidence>
<dbReference type="Pfam" id="PF13086">
    <property type="entry name" value="AAA_11"/>
    <property type="match status" value="1"/>
</dbReference>
<dbReference type="AlphaFoldDB" id="A0A8S1T2B6"/>
<keyword evidence="4" id="KW-1185">Reference proteome</keyword>
<dbReference type="InterPro" id="IPR047187">
    <property type="entry name" value="SF1_C_Upf1"/>
</dbReference>
<dbReference type="InterPro" id="IPR045055">
    <property type="entry name" value="DNA2/NAM7-like"/>
</dbReference>
<evidence type="ECO:0000259" key="2">
    <source>
        <dbReference type="Pfam" id="PF13087"/>
    </source>
</evidence>
<dbReference type="OrthoDB" id="306218at2759"/>
<dbReference type="GO" id="GO:0004386">
    <property type="term" value="F:helicase activity"/>
    <property type="evidence" value="ECO:0007669"/>
    <property type="project" value="InterPro"/>
</dbReference>
<gene>
    <name evidence="3" type="ORF">POCTA_138.1.T0170090</name>
</gene>
<evidence type="ECO:0000259" key="1">
    <source>
        <dbReference type="Pfam" id="PF13086"/>
    </source>
</evidence>
<dbReference type="CDD" id="cd18808">
    <property type="entry name" value="SF1_C_Upf1"/>
    <property type="match status" value="1"/>
</dbReference>
<protein>
    <submittedName>
        <fullName evidence="3">Uncharacterized protein</fullName>
    </submittedName>
</protein>
<evidence type="ECO:0000313" key="3">
    <source>
        <dbReference type="EMBL" id="CAD8145174.1"/>
    </source>
</evidence>
<sequence length="796" mass="93230">MDNNYSQYSSPMHLISNVAFKKAIPRYSNANRSNLNGYKKFQSVNEYQKRFFPLLQNEYYRSIARDKKSYLYELKHGESIPLKLKILTCELEDYAFKIKIESELEEFDPNITQHQYWKYRHYSDYLIFNESFSYLGAIYIRDSNQLNEYITSLAIFKKKDDDQHILLPNNIIDYLPVNILYSRFIYFQPFCPLSAYQTETDCLFSLQKCPYFNLILNPIEKVNQVETSEFAKQVNEQRQYYVQNEVFKRHFNDQQLLAIKMALDYHKRFTLIKGPPGTGKTQTILGIISIMAELLVQQDKENEKLGGILILAKSNSVVNDLVRKIQKNIQEQNSIIYCFNQKPDFLKVIRFGRPRLCDQDIEESSLEIQTQKQFFQGLTDKVNQIEKKHITDKIINQLKNKNLMDYKEFLEINQAQITLISLLNFIDDLNRQCSKPEILNAYGSFYKELSLLLKTEKKNYNVIEQGIIQNCRVIVSTLNSCSKECLEYYFEKVNFRMCIVDEAPTALEPSLLIPMVKYTNIQKIVLLGDLQQLSPIVVSRESKEYGYNRSLFERLDEGLDASTVQLISQYRQMENLAEITSLLFYNGKLTNGIKNMQLPPWILQKVSNKRNRLFFSAPPNTESREETSRKNDLECSAIIHLIKYLLQGLEIKPNKNSITVISCYAAQKTNLYLKLQDETFKEVIDIRGYKKIIKLSDLIELDTVDSFQGKENDIIILSLVRSNEQAGFVTDKKRTNVALSRARYCQYVFGTYETMSKNLLNWNKLLKLLNPKQEIIKYNQQDLSNPNFFQSILKAE</sequence>
<dbReference type="Proteomes" id="UP000683925">
    <property type="component" value="Unassembled WGS sequence"/>
</dbReference>
<feature type="domain" description="DNA2/NAM7 helicase-like C-terminal" evidence="2">
    <location>
        <begin position="547"/>
        <end position="751"/>
    </location>
</feature>
<proteinExistence type="predicted"/>
<reference evidence="3" key="1">
    <citation type="submission" date="2021-01" db="EMBL/GenBank/DDBJ databases">
        <authorList>
            <consortium name="Genoscope - CEA"/>
            <person name="William W."/>
        </authorList>
    </citation>
    <scope>NUCLEOTIDE SEQUENCE</scope>
</reference>
<dbReference type="PANTHER" id="PTHR10887">
    <property type="entry name" value="DNA2/NAM7 HELICASE FAMILY"/>
    <property type="match status" value="1"/>
</dbReference>
<organism evidence="3 4">
    <name type="scientific">Paramecium octaurelia</name>
    <dbReference type="NCBI Taxonomy" id="43137"/>
    <lineage>
        <taxon>Eukaryota</taxon>
        <taxon>Sar</taxon>
        <taxon>Alveolata</taxon>
        <taxon>Ciliophora</taxon>
        <taxon>Intramacronucleata</taxon>
        <taxon>Oligohymenophorea</taxon>
        <taxon>Peniculida</taxon>
        <taxon>Parameciidae</taxon>
        <taxon>Paramecium</taxon>
    </lineage>
</organism>
<accession>A0A8S1T2B6</accession>
<dbReference type="InterPro" id="IPR041677">
    <property type="entry name" value="DNA2/NAM7_AAA_11"/>
</dbReference>
<dbReference type="FunFam" id="3.40.50.300:FF:003992">
    <property type="entry name" value="Uncharacterized protein"/>
    <property type="match status" value="1"/>
</dbReference>
<dbReference type="InterPro" id="IPR041679">
    <property type="entry name" value="DNA2/NAM7-like_C"/>
</dbReference>